<evidence type="ECO:0000256" key="1">
    <source>
        <dbReference type="SAM" id="MobiDB-lite"/>
    </source>
</evidence>
<evidence type="ECO:0000256" key="2">
    <source>
        <dbReference type="SAM" id="Phobius"/>
    </source>
</evidence>
<sequence>MTRIPAHAIIAALIIAASLLVAPALASEGAPSTIPHAFYGQVYGPDGSNAPAGSIIVASVAGNEAGTILVAPAGAYGTAYGGGAKLVVWTPALQSGENITFYIDGVRAAESALFESGGVTNLTLTASAALPKERPGESTTRPVNATGGQSVIVDGGGASAVLTTTGDFQGETIVFTLFTAAPDDQPVPPGTRDVGRFAEITSTIGNDNIQKVIVRVHYTDADVVGIDESSIRLYWWSTTGAWEQLPGGVDTGANVAWGETDHFSTFGLYGAASKPAPGGGGSGGAVPVVTPTSTVTPVETTPVEAIPTLADAPETGAPLAAVTGTTGAAAPVEGEPDAGAAEPLPVTAVVLVVVAIAAAGFLLLRRI</sequence>
<feature type="transmembrane region" description="Helical" evidence="2">
    <location>
        <begin position="344"/>
        <end position="364"/>
    </location>
</feature>
<name>A0A7K4HR34_9EURY</name>
<keyword evidence="2" id="KW-0472">Membrane</keyword>
<keyword evidence="4" id="KW-1185">Reference proteome</keyword>
<feature type="region of interest" description="Disordered" evidence="1">
    <location>
        <begin position="130"/>
        <end position="149"/>
    </location>
</feature>
<keyword evidence="2" id="KW-1133">Transmembrane helix</keyword>
<dbReference type="Proteomes" id="UP000570823">
    <property type="component" value="Unassembled WGS sequence"/>
</dbReference>
<dbReference type="AlphaFoldDB" id="A0A7K4HR34"/>
<accession>A0A7K4HR34</accession>
<reference evidence="3 4" key="1">
    <citation type="submission" date="2020-06" db="EMBL/GenBank/DDBJ databases">
        <title>Methanofollis fontis sp. nov., a methanogen isolated from marine sediments near a cold seep at Four-Way Closure Ridge offshore southwestern Taiwan.</title>
        <authorList>
            <person name="Chen S.-C."/>
            <person name="Teng N.-H."/>
            <person name="Lin Y.-S."/>
            <person name="Lai M.-C."/>
            <person name="Chen H.-H."/>
            <person name="Wang C.-C."/>
        </authorList>
    </citation>
    <scope>NUCLEOTIDE SEQUENCE [LARGE SCALE GENOMIC DNA]</scope>
    <source>
        <strain evidence="3 4">DSM 2702</strain>
    </source>
</reference>
<comment type="caution">
    <text evidence="3">The sequence shown here is derived from an EMBL/GenBank/DDBJ whole genome shotgun (WGS) entry which is preliminary data.</text>
</comment>
<keyword evidence="2" id="KW-0812">Transmembrane</keyword>
<gene>
    <name evidence="3" type="ORF">HWN36_10620</name>
</gene>
<evidence type="ECO:0000313" key="4">
    <source>
        <dbReference type="Proteomes" id="UP000570823"/>
    </source>
</evidence>
<evidence type="ECO:0008006" key="5">
    <source>
        <dbReference type="Google" id="ProtNLM"/>
    </source>
</evidence>
<protein>
    <recommendedName>
        <fullName evidence="5">PGF-pre-PGF domain-containing protein</fullName>
    </recommendedName>
</protein>
<dbReference type="RefSeq" id="WP_176789315.1">
    <property type="nucleotide sequence ID" value="NZ_JABXWR010000001.1"/>
</dbReference>
<organism evidence="3 4">
    <name type="scientific">Methanofollis tationis</name>
    <dbReference type="NCBI Taxonomy" id="81417"/>
    <lineage>
        <taxon>Archaea</taxon>
        <taxon>Methanobacteriati</taxon>
        <taxon>Methanobacteriota</taxon>
        <taxon>Stenosarchaea group</taxon>
        <taxon>Methanomicrobia</taxon>
        <taxon>Methanomicrobiales</taxon>
        <taxon>Methanomicrobiaceae</taxon>
        <taxon>Methanofollis</taxon>
    </lineage>
</organism>
<proteinExistence type="predicted"/>
<evidence type="ECO:0000313" key="3">
    <source>
        <dbReference type="EMBL" id="NVO67744.1"/>
    </source>
</evidence>
<dbReference type="OrthoDB" id="112183at2157"/>
<dbReference type="EMBL" id="JABXWR010000001">
    <property type="protein sequence ID" value="NVO67744.1"/>
    <property type="molecule type" value="Genomic_DNA"/>
</dbReference>
<feature type="compositionally biased region" description="Polar residues" evidence="1">
    <location>
        <begin position="137"/>
        <end position="149"/>
    </location>
</feature>